<dbReference type="InterPro" id="IPR013783">
    <property type="entry name" value="Ig-like_fold"/>
</dbReference>
<dbReference type="Pfam" id="PF00395">
    <property type="entry name" value="SLH"/>
    <property type="match status" value="3"/>
</dbReference>
<dbReference type="PROSITE" id="PS50853">
    <property type="entry name" value="FN3"/>
    <property type="match status" value="2"/>
</dbReference>
<feature type="domain" description="SLH" evidence="7">
    <location>
        <begin position="2449"/>
        <end position="2508"/>
    </location>
</feature>
<dbReference type="InterPro" id="IPR003961">
    <property type="entry name" value="FN3_dom"/>
</dbReference>
<evidence type="ECO:0000256" key="3">
    <source>
        <dbReference type="SAM" id="MobiDB-lite"/>
    </source>
</evidence>
<evidence type="ECO:0000256" key="1">
    <source>
        <dbReference type="ARBA" id="ARBA00022801"/>
    </source>
</evidence>
<dbReference type="Gene3D" id="2.60.40.1190">
    <property type="match status" value="1"/>
</dbReference>
<evidence type="ECO:0000259" key="7">
    <source>
        <dbReference type="PROSITE" id="PS51272"/>
    </source>
</evidence>
<keyword evidence="1" id="KW-0378">Hydrolase</keyword>
<keyword evidence="9" id="KW-1185">Reference proteome</keyword>
<dbReference type="Proteomes" id="UP001589619">
    <property type="component" value="Unassembled WGS sequence"/>
</dbReference>
<keyword evidence="2" id="KW-0326">Glycosidase</keyword>
<gene>
    <name evidence="8" type="ORF">ACFFNY_25265</name>
</gene>
<evidence type="ECO:0000256" key="2">
    <source>
        <dbReference type="ARBA" id="ARBA00023295"/>
    </source>
</evidence>
<dbReference type="SUPFAM" id="SSF49344">
    <property type="entry name" value="CBD9-like"/>
    <property type="match status" value="1"/>
</dbReference>
<dbReference type="Pfam" id="PF02368">
    <property type="entry name" value="Big_2"/>
    <property type="match status" value="1"/>
</dbReference>
<dbReference type="InterPro" id="IPR036116">
    <property type="entry name" value="FN3_sf"/>
</dbReference>
<dbReference type="Pfam" id="PF06452">
    <property type="entry name" value="CBM9_1"/>
    <property type="match status" value="1"/>
</dbReference>
<evidence type="ECO:0000313" key="8">
    <source>
        <dbReference type="EMBL" id="MFB9754897.1"/>
    </source>
</evidence>
<dbReference type="Gene3D" id="2.60.40.10">
    <property type="entry name" value="Immunoglobulins"/>
    <property type="match status" value="2"/>
</dbReference>
<dbReference type="EMBL" id="JBHMAG010000016">
    <property type="protein sequence ID" value="MFB9754897.1"/>
    <property type="molecule type" value="Genomic_DNA"/>
</dbReference>
<dbReference type="SUPFAM" id="SSF49265">
    <property type="entry name" value="Fibronectin type III"/>
    <property type="match status" value="2"/>
</dbReference>
<dbReference type="PANTHER" id="PTHR12631:SF10">
    <property type="entry name" value="BETA-XYLOSIDASE-LIKE PROTEIN-RELATED"/>
    <property type="match status" value="1"/>
</dbReference>
<dbReference type="SUPFAM" id="SSF49785">
    <property type="entry name" value="Galactose-binding domain-like"/>
    <property type="match status" value="1"/>
</dbReference>
<dbReference type="PANTHER" id="PTHR12631">
    <property type="entry name" value="ALPHA-L-IDURONIDASE"/>
    <property type="match status" value="1"/>
</dbReference>
<protein>
    <submittedName>
        <fullName evidence="8">S-layer homology domain-containing protein</fullName>
    </submittedName>
</protein>
<dbReference type="SMART" id="SM00635">
    <property type="entry name" value="BID_2"/>
    <property type="match status" value="1"/>
</dbReference>
<accession>A0ABV5W3A9</accession>
<dbReference type="Gene3D" id="2.60.120.260">
    <property type="entry name" value="Galactose-binding domain-like"/>
    <property type="match status" value="2"/>
</dbReference>
<feature type="domain" description="SLH" evidence="7">
    <location>
        <begin position="2318"/>
        <end position="2377"/>
    </location>
</feature>
<dbReference type="InterPro" id="IPR017853">
    <property type="entry name" value="GH"/>
</dbReference>
<dbReference type="InterPro" id="IPR001119">
    <property type="entry name" value="SLH_dom"/>
</dbReference>
<feature type="domain" description="Fibronectin type-III" evidence="6">
    <location>
        <begin position="1988"/>
        <end position="2075"/>
    </location>
</feature>
<feature type="region of interest" description="Disordered" evidence="3">
    <location>
        <begin position="2077"/>
        <end position="2099"/>
    </location>
</feature>
<dbReference type="SUPFAM" id="SSF49373">
    <property type="entry name" value="Invasin/intimin cell-adhesion fragments"/>
    <property type="match status" value="1"/>
</dbReference>
<dbReference type="Pfam" id="PF00041">
    <property type="entry name" value="fn3"/>
    <property type="match status" value="1"/>
</dbReference>
<dbReference type="PROSITE" id="PS50022">
    <property type="entry name" value="FA58C_3"/>
    <property type="match status" value="1"/>
</dbReference>
<evidence type="ECO:0000259" key="5">
    <source>
        <dbReference type="PROSITE" id="PS50022"/>
    </source>
</evidence>
<dbReference type="Gene3D" id="3.20.20.80">
    <property type="entry name" value="Glycosidases"/>
    <property type="match status" value="1"/>
</dbReference>
<feature type="chain" id="PRO_5045808595" evidence="4">
    <location>
        <begin position="27"/>
        <end position="2508"/>
    </location>
</feature>
<dbReference type="Pfam" id="PF22633">
    <property type="entry name" value="F5_F8_type_C_2"/>
    <property type="match status" value="1"/>
</dbReference>
<dbReference type="InterPro" id="IPR003343">
    <property type="entry name" value="Big_2"/>
</dbReference>
<evidence type="ECO:0000313" key="9">
    <source>
        <dbReference type="Proteomes" id="UP001589619"/>
    </source>
</evidence>
<dbReference type="InterPro" id="IPR008979">
    <property type="entry name" value="Galactose-bd-like_sf"/>
</dbReference>
<sequence length="2508" mass="273622">MTRTIRIIAMTLIGCLLTLNASEAWAAVNRLSQPPAGWQIDAPPENTFQVAGSDETYILLNSTGSHESAFFVMAKEAYGSRAFDPDNTTKFDPADSNNIAYWLNHEFLTEGSKGKKLHSSVIRHINPNHVWATEGCRSDSICPNDYTVQAGVSLLSQTEYASYAPRFGVRDGVGSSAAGWWLRTARGLSATSPNLMLRVRTDDAALGQTHEIYANYTSTFVKPVFYLNADFFAQTKLSVSTMGSRVKQTILARYSREQLQALGSAQYTDEELKKIGYTVPDSILLSDFEEGLDGWASSSPNAVLTQSKRSSFEGQASAGVTVQFADNRNEARIDKHLSVPLQVRELRLQLASSDMAGVTVEMTDTNGLVTQVPLVLPNGDGEWTEAIVVKDDAMGLIGKISLLLQRDRMLAGKSSGTVYFDAVKAIIPAEWDGNGGFEYGLWAERTGQVQVDASSPHSGTNAAKLTGGPVPASMSALLKVDPGEPADLSAWIRTDLLSAVSFVQFDALELDAKGNVLGGPKTLYWAQGPAAGGWRQIAVSLGQLDRRAAYIKLSVKLLSDGGSVLYADDFSIRPFNETATISFKQAGYIFDPEEVKIGLTFGHNSLTSKTYTVVPVVPTDVRPFAPTVVEVAPNTDVPLTVELPGLKNGLHKLRVEVKEGERTVQALEQEFSVMPTYKPKFGDRYSITAISAHFALENRNKPEEADLIAKAGFRTVRDELQWHKVEKQQGRFDFARHDGWVNKLSENGIKIIGTVNGNAGFYGGLAGTAESFKYGPKTLEELDAISQYAYELASHYKGKVDVFEIWNEPNLVGFWMPAANVNDYAVLVKRVASAIRKANPDAVIIAGSVANQQGTAFLNDMLERGVYPYIDAISYHPYIWPEDPDATYAAKLDSYANTLKNYGRWKDLYVTEINWHTTQSTRGVSEELQARYLIKHYAISAMAGLKISSVYDWRDDGADVTASEHNYGITHFDYSAKRALIALNQFNRELGTAQFIGEMHLAPGMKTYAYLQEGRPVLLMWTDSGAAVFNFGQEAVAVADMDGNAMAVAAGAVPVGANPVYVKGLSDAWLMRAISSRLVQDYDRWLAATAADLGEATVSGIRPAIRELADNAAALKARLQPPAYAEAADKLKQHFALGSELIRQAGQGQASPEAIMSALYQLYRAGEGWARLVAVSGNPPAAHGTPASLQEVEAAQQLENERVRQFGGGTLPRAAEILRHAKERAALAGEYGQNGRNGLADAWDATASELSRWSREMAEFETASRTDIFMHVSPSSAERYEGEETELKVTIDSQLSPVAGQVRIVDENGNVAGTVQELSLAGGGRTEVRLRLFEGLEGKARVQLVEHGRVLQQQLLPVSTKSKLSLSLMPSEAMLSNLDQLQVKLSNLFTAPSAYTVQVKAPEGWKLRSDSLQITLAPQSEQVLSFPVENIAGQPFNEYIFQITVTDAGGNTVYNHEHPLSFLVSVKAAEPVNPAASDSQLSAWERAYPIFLNPPSRPGSGQAWMDSNAAGKLYTMWDENAFYVMAKVYDDYFSNNMYGASIWNGDSLQLAFDTTNLKTTAYHKNMYEYTFALTGAGEESFAFYAAAGKEPGKRPAEWSKITRDDSRKLTLYTIRIPKEELVPLTLRNEQAFGFNVAINDADMLDRDHYYEFTKGLASTKNPSFYYTWKLQEERQQPKPPRPASNLALLEPVVSSDGSPAAALAVDGDKTTGLRWNRGQEPAWLYVDLGASKPVNQISLFWGEAFAKSYRIQLSQDARQWTDIHASDTGTGEAETIAFEERSARYVRLLMLADAQGDGYDLKEMGVYGPETLPDSLALDQSSLRLTTGESAQLTARVLPDHATNRRVVWTTGNRDVATVDGNGHITAAGIGQTVIRATTLNGEWSAEASVTVRERGSIHLSAVHAGSGSVALSWTGAPGAVMYQVYGSENAGMYNKPLVTVNADVYGYKAEGLANGQSYYFVVKAQDGDGTWISSNEVSAAPKTHPSAPTGVTAAVYGNGQVWIRFNAPADDGGSPVTGYEATAFPGGRTVYGSASPIAVSGLNESVSYVFTVKAINSEGKSPDSLPSNAVVPFVPREEQKGNDPDPVQEPPMQGGVSFPSHEEEKWILERTVVENGRTVTLFTISENKLKSILASTDKGGVIEVPVQTQSNAAILELTGKSMQNMKEKQASIRINTGDVTYTLPDSAIDIRAWARELGVDADPENIRIRLEIAEPDAAMRDVADKAASREGFTLMAPPVQFTLRLLGMERVKEWDKFPVFVERSFLWTEAMADKTITGIRIAEDGTVGHVPTKTVVRDGKRHIVLSSLTNSMYAVVHRPIGFSDLEGHWAKRTVEEMGARMIVQGAEQGLFQPDRDMTRAEFAAVIVRALGLKPQAAGFAFADVASSDWYSGIVQAAFAYKLIDGYEDGTFRPANRITREEAIQLVSRAMEVTGLRYLEKLAEGESGLKRFEDSAQISEWARSSMTDGLSLGLIDGQSAARLAPQNPITRAEAATILHRLLQKAELI</sequence>
<feature type="domain" description="F5/8 type C" evidence="5">
    <location>
        <begin position="1715"/>
        <end position="1809"/>
    </location>
</feature>
<dbReference type="InterPro" id="IPR000421">
    <property type="entry name" value="FA58C"/>
</dbReference>
<dbReference type="Gene3D" id="2.60.40.1080">
    <property type="match status" value="1"/>
</dbReference>
<dbReference type="CDD" id="cd00063">
    <property type="entry name" value="FN3"/>
    <property type="match status" value="1"/>
</dbReference>
<dbReference type="PROSITE" id="PS51272">
    <property type="entry name" value="SLH"/>
    <property type="match status" value="3"/>
</dbReference>
<reference evidence="8 9" key="1">
    <citation type="submission" date="2024-09" db="EMBL/GenBank/DDBJ databases">
        <authorList>
            <person name="Sun Q."/>
            <person name="Mori K."/>
        </authorList>
    </citation>
    <scope>NUCLEOTIDE SEQUENCE [LARGE SCALE GENOMIC DNA]</scope>
    <source>
        <strain evidence="8 9">JCM 12520</strain>
    </source>
</reference>
<feature type="domain" description="SLH" evidence="7">
    <location>
        <begin position="2378"/>
        <end position="2441"/>
    </location>
</feature>
<dbReference type="InterPro" id="IPR010502">
    <property type="entry name" value="Carb-bd_dom_fam9"/>
</dbReference>
<dbReference type="Pfam" id="PF00150">
    <property type="entry name" value="Cellulase"/>
    <property type="match status" value="1"/>
</dbReference>
<comment type="caution">
    <text evidence="8">The sequence shown here is derived from an EMBL/GenBank/DDBJ whole genome shotgun (WGS) entry which is preliminary data.</text>
</comment>
<dbReference type="RefSeq" id="WP_344909916.1">
    <property type="nucleotide sequence ID" value="NZ_BAAAYO010000008.1"/>
</dbReference>
<feature type="signal peptide" evidence="4">
    <location>
        <begin position="1"/>
        <end position="26"/>
    </location>
</feature>
<organism evidence="8 9">
    <name type="scientific">Paenibacillus hodogayensis</name>
    <dbReference type="NCBI Taxonomy" id="279208"/>
    <lineage>
        <taxon>Bacteria</taxon>
        <taxon>Bacillati</taxon>
        <taxon>Bacillota</taxon>
        <taxon>Bacilli</taxon>
        <taxon>Bacillales</taxon>
        <taxon>Paenibacillaceae</taxon>
        <taxon>Paenibacillus</taxon>
    </lineage>
</organism>
<name>A0ABV5W3A9_9BACL</name>
<dbReference type="InterPro" id="IPR008964">
    <property type="entry name" value="Invasin/intimin_cell_adhesion"/>
</dbReference>
<dbReference type="InterPro" id="IPR051923">
    <property type="entry name" value="Glycosyl_Hydrolase_39"/>
</dbReference>
<evidence type="ECO:0000256" key="4">
    <source>
        <dbReference type="SAM" id="SignalP"/>
    </source>
</evidence>
<dbReference type="InterPro" id="IPR001547">
    <property type="entry name" value="Glyco_hydro_5"/>
</dbReference>
<evidence type="ECO:0000259" key="6">
    <source>
        <dbReference type="PROSITE" id="PS50853"/>
    </source>
</evidence>
<proteinExistence type="predicted"/>
<dbReference type="SUPFAM" id="SSF51445">
    <property type="entry name" value="(Trans)glycosidases"/>
    <property type="match status" value="1"/>
</dbReference>
<dbReference type="SMART" id="SM00060">
    <property type="entry name" value="FN3"/>
    <property type="match status" value="2"/>
</dbReference>
<keyword evidence="4" id="KW-0732">Signal</keyword>
<feature type="domain" description="Fibronectin type-III" evidence="6">
    <location>
        <begin position="1894"/>
        <end position="1987"/>
    </location>
</feature>